<keyword evidence="3" id="KW-1185">Reference proteome</keyword>
<comment type="caution">
    <text evidence="2">The sequence shown here is derived from an EMBL/GenBank/DDBJ whole genome shotgun (WGS) entry which is preliminary data.</text>
</comment>
<dbReference type="AlphaFoldDB" id="A0A218Z455"/>
<dbReference type="Proteomes" id="UP000242519">
    <property type="component" value="Unassembled WGS sequence"/>
</dbReference>
<evidence type="ECO:0000313" key="2">
    <source>
        <dbReference type="EMBL" id="OWP02552.1"/>
    </source>
</evidence>
<name>A0A218Z455_9HELO</name>
<sequence length="383" mass="43342">MARLNDYNEILRGCIQEFSLHDHALLHYVQDLRLRQDMKVEELVQYCFRAGFNEAIDREKPRHPRLVAMDEETDLDSDGDDISDLKGTSKRKAAAIQGDQEDTDEGLESKTAKKRKTAATSTRTVAVAQIIANTHEALNMLSRKRKPTVLDDDEAEENKPHEFDLAKAEAAARQASQRVPAARPQKRRAGGSNSARRASHSPAPHQHKGCKSDSTRRRAVNSRVNTNDDEGGSTATLRRDYGLTTVHVTKSELMAIRPYCLYVTPSLIGKHDDTHHHGKFTKPELLRLKAHRDSVGYTVHNRPFKIPTRERQKDQAAWDAAYSINGPAWEALMAEYIAEFKACIKNGTKSLPKEYEFFDHSLCERNLFLGRDAQMEFGTEDYS</sequence>
<dbReference type="EMBL" id="MZNU01000226">
    <property type="protein sequence ID" value="OWP02552.1"/>
    <property type="molecule type" value="Genomic_DNA"/>
</dbReference>
<reference evidence="2 3" key="1">
    <citation type="submission" date="2017-04" db="EMBL/GenBank/DDBJ databases">
        <title>Draft genome sequence of Marssonina coronaria NL1: causal agent of apple blotch.</title>
        <authorList>
            <person name="Cheng Q."/>
        </authorList>
    </citation>
    <scope>NUCLEOTIDE SEQUENCE [LARGE SCALE GENOMIC DNA]</scope>
    <source>
        <strain evidence="2 3">NL1</strain>
    </source>
</reference>
<protein>
    <submittedName>
        <fullName evidence="2">Uncharacterized protein</fullName>
    </submittedName>
</protein>
<feature type="region of interest" description="Disordered" evidence="1">
    <location>
        <begin position="93"/>
        <end position="116"/>
    </location>
</feature>
<evidence type="ECO:0000313" key="3">
    <source>
        <dbReference type="Proteomes" id="UP000242519"/>
    </source>
</evidence>
<gene>
    <name evidence="2" type="ORF">B2J93_4395</name>
</gene>
<dbReference type="InParanoid" id="A0A218Z455"/>
<accession>A0A218Z455</accession>
<organism evidence="2 3">
    <name type="scientific">Diplocarpon coronariae</name>
    <dbReference type="NCBI Taxonomy" id="2795749"/>
    <lineage>
        <taxon>Eukaryota</taxon>
        <taxon>Fungi</taxon>
        <taxon>Dikarya</taxon>
        <taxon>Ascomycota</taxon>
        <taxon>Pezizomycotina</taxon>
        <taxon>Leotiomycetes</taxon>
        <taxon>Helotiales</taxon>
        <taxon>Drepanopezizaceae</taxon>
        <taxon>Diplocarpon</taxon>
    </lineage>
</organism>
<evidence type="ECO:0000256" key="1">
    <source>
        <dbReference type="SAM" id="MobiDB-lite"/>
    </source>
</evidence>
<proteinExistence type="predicted"/>
<feature type="region of interest" description="Disordered" evidence="1">
    <location>
        <begin position="169"/>
        <end position="236"/>
    </location>
</feature>